<organism evidence="4 5">
    <name type="scientific">Sus scrofa</name>
    <name type="common">Pig</name>
    <dbReference type="NCBI Taxonomy" id="9823"/>
    <lineage>
        <taxon>Eukaryota</taxon>
        <taxon>Metazoa</taxon>
        <taxon>Chordata</taxon>
        <taxon>Craniata</taxon>
        <taxon>Vertebrata</taxon>
        <taxon>Euteleostomi</taxon>
        <taxon>Mammalia</taxon>
        <taxon>Eutheria</taxon>
        <taxon>Laurasiatheria</taxon>
        <taxon>Artiodactyla</taxon>
        <taxon>Suina</taxon>
        <taxon>Suidae</taxon>
        <taxon>Sus</taxon>
    </lineage>
</organism>
<reference evidence="4" key="3">
    <citation type="submission" date="2025-08" db="UniProtKB">
        <authorList>
            <consortium name="Ensembl"/>
        </authorList>
    </citation>
    <scope>IDENTIFICATION</scope>
</reference>
<feature type="domain" description="AP complex mu/sigma subunit" evidence="3">
    <location>
        <begin position="1"/>
        <end position="54"/>
    </location>
</feature>
<evidence type="ECO:0000313" key="5">
    <source>
        <dbReference type="Proteomes" id="UP000008227"/>
    </source>
</evidence>
<reference evidence="5" key="1">
    <citation type="submission" date="2009-11" db="EMBL/GenBank/DDBJ databases">
        <authorList>
            <consortium name="Porcine genome sequencing project"/>
        </authorList>
    </citation>
    <scope>NUCLEOTIDE SEQUENCE [LARGE SCALE GENOMIC DNA]</scope>
    <source>
        <strain evidence="5">Duroc</strain>
    </source>
</reference>
<evidence type="ECO:0000259" key="3">
    <source>
        <dbReference type="Pfam" id="PF01217"/>
    </source>
</evidence>
<dbReference type="InParanoid" id="A0A287AX18"/>
<protein>
    <recommendedName>
        <fullName evidence="3">AP complex mu/sigma subunit domain-containing protein</fullName>
    </recommendedName>
</protein>
<dbReference type="InterPro" id="IPR022775">
    <property type="entry name" value="AP_mu_sigma_su"/>
</dbReference>
<dbReference type="Proteomes" id="UP000008227">
    <property type="component" value="Chromosome 3"/>
</dbReference>
<dbReference type="STRING" id="9823.ENSSSCP00000048414"/>
<dbReference type="OMA" id="VHETKYI"/>
<dbReference type="Gene3D" id="3.30.450.60">
    <property type="match status" value="1"/>
</dbReference>
<evidence type="ECO:0000256" key="1">
    <source>
        <dbReference type="ARBA" id="ARBA00004184"/>
    </source>
</evidence>
<dbReference type="GO" id="GO:0012505">
    <property type="term" value="C:endomembrane system"/>
    <property type="evidence" value="ECO:0007669"/>
    <property type="project" value="UniProtKB-SubCell"/>
</dbReference>
<dbReference type="GeneTree" id="ENSGT00940000171207"/>
<name>A0A287AX18_PIG</name>
<dbReference type="AlphaFoldDB" id="A0A287AX18"/>
<dbReference type="InterPro" id="IPR011012">
    <property type="entry name" value="Longin-like_dom_sf"/>
</dbReference>
<comment type="subcellular location">
    <subcellularLocation>
        <location evidence="1">Endomembrane system</location>
        <topology evidence="1">Peripheral membrane protein</topology>
    </subcellularLocation>
</comment>
<reference evidence="4" key="2">
    <citation type="journal article" date="2020" name="Gigascience">
        <title>An improved pig reference genome sequence to enable pig genetics and genomics research.</title>
        <authorList>
            <person name="Warr A."/>
            <person name="Affara N."/>
            <person name="Aken B."/>
            <person name="Beiki H."/>
            <person name="Bickhart D.M."/>
            <person name="Billis K."/>
            <person name="Chow W."/>
            <person name="Eory L."/>
            <person name="Finlayson H.A."/>
            <person name="Flicek P."/>
            <person name="Giron C.G."/>
            <person name="Griffin D.K."/>
            <person name="Hall R."/>
            <person name="Hannum G."/>
            <person name="Hourlier T."/>
            <person name="Howe K."/>
            <person name="Hume D.A."/>
            <person name="Izuogu O."/>
            <person name="Kim K."/>
            <person name="Koren S."/>
            <person name="Liu H."/>
            <person name="Manchanda N."/>
            <person name="Martin F.J."/>
            <person name="Nonneman D.J."/>
            <person name="O'Connor R.E."/>
            <person name="Phillippy A.M."/>
            <person name="Rohrer G.A."/>
            <person name="Rosen B.D."/>
            <person name="Rund L.A."/>
            <person name="Sargent C.A."/>
            <person name="Schook L.B."/>
            <person name="Schroeder S.G."/>
            <person name="Schwartz A.S."/>
            <person name="Skinner B.M."/>
            <person name="Talbot R."/>
            <person name="Tseng E."/>
            <person name="Tuggle C.K."/>
            <person name="Watson M."/>
            <person name="Smith T.P.L."/>
            <person name="Archibald A.L."/>
        </authorList>
    </citation>
    <scope>NUCLEOTIDE SEQUENCE [LARGE SCALE GENOMIC DNA]</scope>
    <source>
        <strain evidence="4">Duroc</strain>
    </source>
</reference>
<evidence type="ECO:0000256" key="2">
    <source>
        <dbReference type="ARBA" id="ARBA00022927"/>
    </source>
</evidence>
<proteinExistence type="predicted"/>
<dbReference type="SUPFAM" id="SSF64356">
    <property type="entry name" value="SNARE-like"/>
    <property type="match status" value="1"/>
</dbReference>
<dbReference type="SMR" id="A0A287AX18"/>
<accession>A0A287AX18</accession>
<keyword evidence="2" id="KW-0813">Transport</keyword>
<dbReference type="Pfam" id="PF01217">
    <property type="entry name" value="Clat_adaptor_s"/>
    <property type="match status" value="1"/>
</dbReference>
<sequence length="66" mass="7948">MIHFILIQKWAGYTRLPKWYMQFEDDEKQKLTEEVCAVATVHETKYINFVETFNKWLWGVPLVVQG</sequence>
<dbReference type="Ensembl" id="ENSSSCT00000050419.1">
    <property type="protein sequence ID" value="ENSSSCP00000048414.1"/>
    <property type="gene ID" value="ENSSSCG00000036942.1"/>
</dbReference>
<keyword evidence="5" id="KW-1185">Reference proteome</keyword>
<evidence type="ECO:0000313" key="4">
    <source>
        <dbReference type="Ensembl" id="ENSSSCP00000048414.1"/>
    </source>
</evidence>
<keyword evidence="2" id="KW-0653">Protein transport</keyword>
<reference evidence="4" key="4">
    <citation type="submission" date="2025-09" db="UniProtKB">
        <authorList>
            <consortium name="Ensembl"/>
        </authorList>
    </citation>
    <scope>IDENTIFICATION</scope>
</reference>
<dbReference type="GO" id="GO:0015031">
    <property type="term" value="P:protein transport"/>
    <property type="evidence" value="ECO:0007669"/>
    <property type="project" value="UniProtKB-KW"/>
</dbReference>